<gene>
    <name evidence="4" type="ORF">BIV23_32640</name>
</gene>
<protein>
    <submittedName>
        <fullName evidence="4">ABC transporter</fullName>
    </submittedName>
</protein>
<keyword evidence="5" id="KW-1185">Reference proteome</keyword>
<evidence type="ECO:0000313" key="5">
    <source>
        <dbReference type="Proteomes" id="UP000179642"/>
    </source>
</evidence>
<comment type="caution">
    <text evidence="4">The sequence shown here is derived from an EMBL/GenBank/DDBJ whole genome shotgun (WGS) entry which is preliminary data.</text>
</comment>
<feature type="domain" description="ABC transporter" evidence="3">
    <location>
        <begin position="13"/>
        <end position="213"/>
    </location>
</feature>
<dbReference type="Proteomes" id="UP000179642">
    <property type="component" value="Unassembled WGS sequence"/>
</dbReference>
<dbReference type="RefSeq" id="WP_071384598.1">
    <property type="nucleotide sequence ID" value="NZ_MLYO01000062.1"/>
</dbReference>
<reference evidence="4 5" key="1">
    <citation type="submission" date="2016-10" db="EMBL/GenBank/DDBJ databases">
        <title>Genome sequence of Streptomyces sp. MUSC 1.</title>
        <authorList>
            <person name="Lee L.-H."/>
            <person name="Ser H.-L."/>
            <person name="Law J.W.-F."/>
        </authorList>
    </citation>
    <scope>NUCLEOTIDE SEQUENCE [LARGE SCALE GENOMIC DNA]</scope>
    <source>
        <strain evidence="4 5">MUSC 1</strain>
    </source>
</reference>
<evidence type="ECO:0000313" key="4">
    <source>
        <dbReference type="EMBL" id="OIJ96306.1"/>
    </source>
</evidence>
<dbReference type="PANTHER" id="PTHR43038:SF7">
    <property type="entry name" value="ABC TRANSPORT SYSTEM ATP-BINDING PROTEIN"/>
    <property type="match status" value="1"/>
</dbReference>
<dbReference type="PROSITE" id="PS50893">
    <property type="entry name" value="ABC_TRANSPORTER_2"/>
    <property type="match status" value="1"/>
</dbReference>
<keyword evidence="1" id="KW-0547">Nucleotide-binding</keyword>
<dbReference type="EMBL" id="MLYO01000062">
    <property type="protein sequence ID" value="OIJ96306.1"/>
    <property type="molecule type" value="Genomic_DNA"/>
</dbReference>
<evidence type="ECO:0000256" key="1">
    <source>
        <dbReference type="ARBA" id="ARBA00022741"/>
    </source>
</evidence>
<evidence type="ECO:0000259" key="3">
    <source>
        <dbReference type="PROSITE" id="PS50893"/>
    </source>
</evidence>
<proteinExistence type="predicted"/>
<accession>A0A1S2PRY2</accession>
<dbReference type="InterPro" id="IPR003439">
    <property type="entry name" value="ABC_transporter-like_ATP-bd"/>
</dbReference>
<dbReference type="Gene3D" id="3.40.50.300">
    <property type="entry name" value="P-loop containing nucleotide triphosphate hydrolases"/>
    <property type="match status" value="1"/>
</dbReference>
<dbReference type="InterPro" id="IPR003593">
    <property type="entry name" value="AAA+_ATPase"/>
</dbReference>
<dbReference type="SUPFAM" id="SSF52540">
    <property type="entry name" value="P-loop containing nucleoside triphosphate hydrolases"/>
    <property type="match status" value="1"/>
</dbReference>
<organism evidence="4 5">
    <name type="scientific">Streptomyces monashensis</name>
    <dbReference type="NCBI Taxonomy" id="1678012"/>
    <lineage>
        <taxon>Bacteria</taxon>
        <taxon>Bacillati</taxon>
        <taxon>Actinomycetota</taxon>
        <taxon>Actinomycetes</taxon>
        <taxon>Kitasatosporales</taxon>
        <taxon>Streptomycetaceae</taxon>
        <taxon>Streptomyces</taxon>
    </lineage>
</organism>
<dbReference type="InterPro" id="IPR027417">
    <property type="entry name" value="P-loop_NTPase"/>
</dbReference>
<dbReference type="GO" id="GO:0005524">
    <property type="term" value="F:ATP binding"/>
    <property type="evidence" value="ECO:0007669"/>
    <property type="project" value="UniProtKB-KW"/>
</dbReference>
<dbReference type="Pfam" id="PF00005">
    <property type="entry name" value="ABC_tran"/>
    <property type="match status" value="1"/>
</dbReference>
<dbReference type="PANTHER" id="PTHR43038">
    <property type="entry name" value="ATP-BINDING CASSETTE, SUB-FAMILY H, MEMBER 1"/>
    <property type="match status" value="1"/>
</dbReference>
<evidence type="ECO:0000256" key="2">
    <source>
        <dbReference type="ARBA" id="ARBA00022840"/>
    </source>
</evidence>
<dbReference type="AlphaFoldDB" id="A0A1S2PRY2"/>
<dbReference type="GO" id="GO:0016887">
    <property type="term" value="F:ATP hydrolysis activity"/>
    <property type="evidence" value="ECO:0007669"/>
    <property type="project" value="InterPro"/>
</dbReference>
<name>A0A1S2PRY2_9ACTN</name>
<dbReference type="CDD" id="cd03230">
    <property type="entry name" value="ABC_DR_subfamily_A"/>
    <property type="match status" value="1"/>
</dbReference>
<sequence length="213" mass="23211">MTVSPPTATRTALSARGIHKAFGKHVVLADVDLTIRSGETVGVVGENGAGKTTLLRILCGDLRPDKGTVTVDGTLSHCPQHPVLNNALTPFQHLRLFQEAFRLPNLEPAHALIDRLAFAGHLHRPVRVLSGGTRQKLSLVLALMHEPDVVLLDEPYQGFDWQTYLAFWDLAAARRAAGRTTVVISHLAYDIDRLDAVIQLSHKAAVRTKGASR</sequence>
<dbReference type="SMART" id="SM00382">
    <property type="entry name" value="AAA"/>
    <property type="match status" value="1"/>
</dbReference>
<keyword evidence="2" id="KW-0067">ATP-binding</keyword>